<accession>A0AAD1XZU7</accession>
<dbReference type="PANTHER" id="PTHR11226">
    <property type="entry name" value="UDP-GLUCOSE GLYCOPROTEIN:GLUCOSYLTRANSFERASE"/>
    <property type="match status" value="1"/>
</dbReference>
<dbReference type="AlphaFoldDB" id="A0AAD1XZU7"/>
<dbReference type="GO" id="GO:0051082">
    <property type="term" value="F:unfolded protein binding"/>
    <property type="evidence" value="ECO:0007669"/>
    <property type="project" value="TreeGrafter"/>
</dbReference>
<sequence>MKFESQESITRPIVCRTFLVKNCLTLALFMAFLCRISQCNNAFKEFINPGNSGEYMPRPPPEIKKAVFGYTPYCEDINLEYRDFRFWESDNFRRYYRDNTYHFGALGLIDLETYASLGTGRGLIEAYSSLSRRANTLISLDQDLIHTYQMVNKVVTIDEPWVWCKYWCSEDLKESSIFIDDCNPP</sequence>
<evidence type="ECO:0000313" key="2">
    <source>
        <dbReference type="EMBL" id="CAI2382152.1"/>
    </source>
</evidence>
<dbReference type="GO" id="GO:0003980">
    <property type="term" value="F:UDP-glucose:glycoprotein glucosyltransferase activity"/>
    <property type="evidence" value="ECO:0007669"/>
    <property type="project" value="InterPro"/>
</dbReference>
<dbReference type="GO" id="GO:0005783">
    <property type="term" value="C:endoplasmic reticulum"/>
    <property type="evidence" value="ECO:0007669"/>
    <property type="project" value="TreeGrafter"/>
</dbReference>
<dbReference type="GO" id="GO:0018279">
    <property type="term" value="P:protein N-linked glycosylation via asparagine"/>
    <property type="evidence" value="ECO:0007669"/>
    <property type="project" value="TreeGrafter"/>
</dbReference>
<protein>
    <recommendedName>
        <fullName evidence="1">Glucosyltransferase 24 catalytic domain-containing protein</fullName>
    </recommendedName>
</protein>
<dbReference type="Proteomes" id="UP001295684">
    <property type="component" value="Unassembled WGS sequence"/>
</dbReference>
<reference evidence="2" key="1">
    <citation type="submission" date="2023-07" db="EMBL/GenBank/DDBJ databases">
        <authorList>
            <consortium name="AG Swart"/>
            <person name="Singh M."/>
            <person name="Singh A."/>
            <person name="Seah K."/>
            <person name="Emmerich C."/>
        </authorList>
    </citation>
    <scope>NUCLEOTIDE SEQUENCE</scope>
    <source>
        <strain evidence="2">DP1</strain>
    </source>
</reference>
<dbReference type="GO" id="GO:0036503">
    <property type="term" value="P:ERAD pathway"/>
    <property type="evidence" value="ECO:0007669"/>
    <property type="project" value="TreeGrafter"/>
</dbReference>
<dbReference type="EMBL" id="CAMPGE010024301">
    <property type="protein sequence ID" value="CAI2382152.1"/>
    <property type="molecule type" value="Genomic_DNA"/>
</dbReference>
<proteinExistence type="predicted"/>
<dbReference type="Pfam" id="PF18404">
    <property type="entry name" value="Glyco_transf_24"/>
    <property type="match status" value="1"/>
</dbReference>
<organism evidence="2 3">
    <name type="scientific">Euplotes crassus</name>
    <dbReference type="NCBI Taxonomy" id="5936"/>
    <lineage>
        <taxon>Eukaryota</taxon>
        <taxon>Sar</taxon>
        <taxon>Alveolata</taxon>
        <taxon>Ciliophora</taxon>
        <taxon>Intramacronucleata</taxon>
        <taxon>Spirotrichea</taxon>
        <taxon>Hypotrichia</taxon>
        <taxon>Euplotida</taxon>
        <taxon>Euplotidae</taxon>
        <taxon>Moneuplotes</taxon>
    </lineage>
</organism>
<dbReference type="InterPro" id="IPR009448">
    <property type="entry name" value="UDP-g_GGtrans"/>
</dbReference>
<comment type="caution">
    <text evidence="2">The sequence shown here is derived from an EMBL/GenBank/DDBJ whole genome shotgun (WGS) entry which is preliminary data.</text>
</comment>
<evidence type="ECO:0000259" key="1">
    <source>
        <dbReference type="Pfam" id="PF18404"/>
    </source>
</evidence>
<name>A0AAD1XZU7_EUPCR</name>
<keyword evidence="3" id="KW-1185">Reference proteome</keyword>
<gene>
    <name evidence="2" type="ORF">ECRASSUSDP1_LOCUS23620</name>
</gene>
<feature type="domain" description="Glucosyltransferase 24 catalytic" evidence="1">
    <location>
        <begin position="62"/>
        <end position="185"/>
    </location>
</feature>
<dbReference type="InterPro" id="IPR040497">
    <property type="entry name" value="Glyco_transf_24"/>
</dbReference>
<evidence type="ECO:0000313" key="3">
    <source>
        <dbReference type="Proteomes" id="UP001295684"/>
    </source>
</evidence>
<dbReference type="PANTHER" id="PTHR11226:SF0">
    <property type="entry name" value="UDP-GLUCOSE:GLYCOPROTEIN GLUCOSYLTRANSFERASE"/>
    <property type="match status" value="1"/>
</dbReference>